<dbReference type="InterPro" id="IPR036179">
    <property type="entry name" value="Ig-like_dom_sf"/>
</dbReference>
<dbReference type="GO" id="GO:0031295">
    <property type="term" value="P:T cell costimulation"/>
    <property type="evidence" value="ECO:0007669"/>
    <property type="project" value="TreeGrafter"/>
</dbReference>
<evidence type="ECO:0000256" key="4">
    <source>
        <dbReference type="ARBA" id="ARBA00022729"/>
    </source>
</evidence>
<evidence type="ECO:0000256" key="6">
    <source>
        <dbReference type="ARBA" id="ARBA00023136"/>
    </source>
</evidence>
<keyword evidence="9" id="KW-0325">Glycoprotein</keyword>
<sequence>MMEDQRLWGIKGVKDRNLHPPSLSRRRSNSQTGTNICLRFSVIYIFVSFYLTAVSCLKVIERFTGEDALLPCVYKGRNPPPETLSIFWRDKDNCPVLNINNNTADNSSQHQKFRGRVESFPDLYKDGNFSIILKKVQQLDNGVYECHVPVVDVEQRVQLSVLGERAAAATSPAPGSSAHITAVTLNWLHLLLLSVLLCSVIQTLVTL</sequence>
<evidence type="ECO:0000259" key="12">
    <source>
        <dbReference type="PROSITE" id="PS50835"/>
    </source>
</evidence>
<dbReference type="InterPro" id="IPR003599">
    <property type="entry name" value="Ig_sub"/>
</dbReference>
<protein>
    <submittedName>
        <fullName evidence="13">Butyrophilin-like protein 2</fullName>
    </submittedName>
</protein>
<reference evidence="14" key="2">
    <citation type="submission" date="2019-02" db="EMBL/GenBank/DDBJ databases">
        <title>Opniocepnalus argus Var Kimnra genome.</title>
        <authorList>
            <person name="Zhou C."/>
            <person name="Xiao S."/>
        </authorList>
    </citation>
    <scope>NUCLEOTIDE SEQUENCE [LARGE SCALE GENOMIC DNA]</scope>
</reference>
<gene>
    <name evidence="13" type="ORF">EXN66_Car003952</name>
</gene>
<evidence type="ECO:0000256" key="2">
    <source>
        <dbReference type="ARBA" id="ARBA00022475"/>
    </source>
</evidence>
<dbReference type="GO" id="GO:0071222">
    <property type="term" value="P:cellular response to lipopolysaccharide"/>
    <property type="evidence" value="ECO:0007669"/>
    <property type="project" value="TreeGrafter"/>
</dbReference>
<accession>A0A6G1PD97</accession>
<dbReference type="GO" id="GO:0006955">
    <property type="term" value="P:immune response"/>
    <property type="evidence" value="ECO:0007669"/>
    <property type="project" value="TreeGrafter"/>
</dbReference>
<organism evidence="13 14">
    <name type="scientific">Channa argus</name>
    <name type="common">Northern snakehead</name>
    <name type="synonym">Ophicephalus argus</name>
    <dbReference type="NCBI Taxonomy" id="215402"/>
    <lineage>
        <taxon>Eukaryota</taxon>
        <taxon>Metazoa</taxon>
        <taxon>Chordata</taxon>
        <taxon>Craniata</taxon>
        <taxon>Vertebrata</taxon>
        <taxon>Euteleostomi</taxon>
        <taxon>Actinopterygii</taxon>
        <taxon>Neopterygii</taxon>
        <taxon>Teleostei</taxon>
        <taxon>Neoteleostei</taxon>
        <taxon>Acanthomorphata</taxon>
        <taxon>Anabantaria</taxon>
        <taxon>Anabantiformes</taxon>
        <taxon>Channoidei</taxon>
        <taxon>Channidae</taxon>
        <taxon>Channa</taxon>
    </lineage>
</organism>
<dbReference type="Proteomes" id="UP000503349">
    <property type="component" value="Chromosome 4"/>
</dbReference>
<evidence type="ECO:0000256" key="1">
    <source>
        <dbReference type="ARBA" id="ARBA00004251"/>
    </source>
</evidence>
<dbReference type="SMART" id="SM00409">
    <property type="entry name" value="IG"/>
    <property type="match status" value="1"/>
</dbReference>
<evidence type="ECO:0000313" key="13">
    <source>
        <dbReference type="EMBL" id="KAF3688280.1"/>
    </source>
</evidence>
<keyword evidence="6 11" id="KW-0472">Membrane</keyword>
<dbReference type="GO" id="GO:0042130">
    <property type="term" value="P:negative regulation of T cell proliferation"/>
    <property type="evidence" value="ECO:0007669"/>
    <property type="project" value="TreeGrafter"/>
</dbReference>
<dbReference type="InterPro" id="IPR013106">
    <property type="entry name" value="Ig_V-set"/>
</dbReference>
<name>A0A6G1PD97_CHAAH</name>
<evidence type="ECO:0000313" key="14">
    <source>
        <dbReference type="Proteomes" id="UP000503349"/>
    </source>
</evidence>
<dbReference type="AlphaFoldDB" id="A0A6G1PD97"/>
<dbReference type="GO" id="GO:0042102">
    <property type="term" value="P:positive regulation of T cell proliferation"/>
    <property type="evidence" value="ECO:0007669"/>
    <property type="project" value="TreeGrafter"/>
</dbReference>
<evidence type="ECO:0000256" key="10">
    <source>
        <dbReference type="ARBA" id="ARBA00023319"/>
    </source>
</evidence>
<dbReference type="GO" id="GO:0007166">
    <property type="term" value="P:cell surface receptor signaling pathway"/>
    <property type="evidence" value="ECO:0007669"/>
    <property type="project" value="TreeGrafter"/>
</dbReference>
<dbReference type="PANTHER" id="PTHR25466">
    <property type="entry name" value="T-LYMPHOCYTE ACTIVATION ANTIGEN"/>
    <property type="match status" value="1"/>
</dbReference>
<keyword evidence="14" id="KW-1185">Reference proteome</keyword>
<dbReference type="Pfam" id="PF07686">
    <property type="entry name" value="V-set"/>
    <property type="match status" value="1"/>
</dbReference>
<dbReference type="InterPro" id="IPR051713">
    <property type="entry name" value="T-cell_Activation_Regulation"/>
</dbReference>
<keyword evidence="5 11" id="KW-1133">Transmembrane helix</keyword>
<feature type="domain" description="Ig-like" evidence="12">
    <location>
        <begin position="65"/>
        <end position="160"/>
    </location>
</feature>
<keyword evidence="4" id="KW-0732">Signal</keyword>
<dbReference type="Gene3D" id="2.60.40.10">
    <property type="entry name" value="Immunoglobulins"/>
    <property type="match status" value="1"/>
</dbReference>
<evidence type="ECO:0000256" key="5">
    <source>
        <dbReference type="ARBA" id="ARBA00022989"/>
    </source>
</evidence>
<keyword evidence="3 11" id="KW-0812">Transmembrane</keyword>
<keyword evidence="8" id="KW-0675">Receptor</keyword>
<dbReference type="EMBL" id="CM015715">
    <property type="protein sequence ID" value="KAF3688280.1"/>
    <property type="molecule type" value="Genomic_DNA"/>
</dbReference>
<keyword evidence="2" id="KW-1003">Cell membrane</keyword>
<dbReference type="PANTHER" id="PTHR25466:SF14">
    <property type="entry name" value="BUTYROPHILIN SUBFAMILY 2 MEMBER A2-LIKE-RELATED"/>
    <property type="match status" value="1"/>
</dbReference>
<dbReference type="GO" id="GO:0009897">
    <property type="term" value="C:external side of plasma membrane"/>
    <property type="evidence" value="ECO:0007669"/>
    <property type="project" value="TreeGrafter"/>
</dbReference>
<dbReference type="InterPro" id="IPR007110">
    <property type="entry name" value="Ig-like_dom"/>
</dbReference>
<keyword evidence="7" id="KW-1015">Disulfide bond</keyword>
<evidence type="ECO:0000256" key="7">
    <source>
        <dbReference type="ARBA" id="ARBA00023157"/>
    </source>
</evidence>
<evidence type="ECO:0000256" key="11">
    <source>
        <dbReference type="SAM" id="Phobius"/>
    </source>
</evidence>
<feature type="transmembrane region" description="Helical" evidence="11">
    <location>
        <begin position="36"/>
        <end position="60"/>
    </location>
</feature>
<dbReference type="InterPro" id="IPR013783">
    <property type="entry name" value="Ig-like_fold"/>
</dbReference>
<comment type="subcellular location">
    <subcellularLocation>
        <location evidence="1">Cell membrane</location>
        <topology evidence="1">Single-pass type I membrane protein</topology>
    </subcellularLocation>
</comment>
<reference evidence="13 14" key="1">
    <citation type="submission" date="2019-02" db="EMBL/GenBank/DDBJ databases">
        <title>Opniocepnalus argus genome.</title>
        <authorList>
            <person name="Zhou C."/>
            <person name="Xiao S."/>
        </authorList>
    </citation>
    <scope>NUCLEOTIDE SEQUENCE [LARGE SCALE GENOMIC DNA]</scope>
    <source>
        <strain evidence="13">OARG1902GOOAL</strain>
        <tissue evidence="13">Muscle</tissue>
    </source>
</reference>
<evidence type="ECO:0000256" key="9">
    <source>
        <dbReference type="ARBA" id="ARBA00023180"/>
    </source>
</evidence>
<dbReference type="PROSITE" id="PS50835">
    <property type="entry name" value="IG_LIKE"/>
    <property type="match status" value="1"/>
</dbReference>
<keyword evidence="10" id="KW-0393">Immunoglobulin domain</keyword>
<dbReference type="SUPFAM" id="SSF48726">
    <property type="entry name" value="Immunoglobulin"/>
    <property type="match status" value="1"/>
</dbReference>
<evidence type="ECO:0000256" key="3">
    <source>
        <dbReference type="ARBA" id="ARBA00022692"/>
    </source>
</evidence>
<evidence type="ECO:0000256" key="8">
    <source>
        <dbReference type="ARBA" id="ARBA00023170"/>
    </source>
</evidence>
<proteinExistence type="predicted"/>